<evidence type="ECO:0000313" key="1">
    <source>
        <dbReference type="EMBL" id="KAF9520686.1"/>
    </source>
</evidence>
<accession>A0A9P6DZM0</accession>
<dbReference type="OrthoDB" id="3344688at2759"/>
<sequence>TKHIHICYHYTCQLISEGHISITYCPSEDMIANILTKNLNHDLHWKFTRALGLIPHLSGSVNEADAQTPQC</sequence>
<comment type="caution">
    <text evidence="1">The sequence shown here is derived from an EMBL/GenBank/DDBJ whole genome shotgun (WGS) entry which is preliminary data.</text>
</comment>
<evidence type="ECO:0000313" key="2">
    <source>
        <dbReference type="Proteomes" id="UP000886523"/>
    </source>
</evidence>
<protein>
    <submittedName>
        <fullName evidence="1">Uncharacterized protein</fullName>
    </submittedName>
</protein>
<feature type="non-terminal residue" evidence="1">
    <location>
        <position position="1"/>
    </location>
</feature>
<reference evidence="1" key="1">
    <citation type="journal article" date="2020" name="Nat. Commun.">
        <title>Large-scale genome sequencing of mycorrhizal fungi provides insights into the early evolution of symbiotic traits.</title>
        <authorList>
            <person name="Miyauchi S."/>
            <person name="Kiss E."/>
            <person name="Kuo A."/>
            <person name="Drula E."/>
            <person name="Kohler A."/>
            <person name="Sanchez-Garcia M."/>
            <person name="Morin E."/>
            <person name="Andreopoulos B."/>
            <person name="Barry K.W."/>
            <person name="Bonito G."/>
            <person name="Buee M."/>
            <person name="Carver A."/>
            <person name="Chen C."/>
            <person name="Cichocki N."/>
            <person name="Clum A."/>
            <person name="Culley D."/>
            <person name="Crous P.W."/>
            <person name="Fauchery L."/>
            <person name="Girlanda M."/>
            <person name="Hayes R.D."/>
            <person name="Keri Z."/>
            <person name="LaButti K."/>
            <person name="Lipzen A."/>
            <person name="Lombard V."/>
            <person name="Magnuson J."/>
            <person name="Maillard F."/>
            <person name="Murat C."/>
            <person name="Nolan M."/>
            <person name="Ohm R.A."/>
            <person name="Pangilinan J."/>
            <person name="Pereira M.F."/>
            <person name="Perotto S."/>
            <person name="Peter M."/>
            <person name="Pfister S."/>
            <person name="Riley R."/>
            <person name="Sitrit Y."/>
            <person name="Stielow J.B."/>
            <person name="Szollosi G."/>
            <person name="Zifcakova L."/>
            <person name="Stursova M."/>
            <person name="Spatafora J.W."/>
            <person name="Tedersoo L."/>
            <person name="Vaario L.M."/>
            <person name="Yamada A."/>
            <person name="Yan M."/>
            <person name="Wang P."/>
            <person name="Xu J."/>
            <person name="Bruns T."/>
            <person name="Baldrian P."/>
            <person name="Vilgalys R."/>
            <person name="Dunand C."/>
            <person name="Henrissat B."/>
            <person name="Grigoriev I.V."/>
            <person name="Hibbett D."/>
            <person name="Nagy L.G."/>
            <person name="Martin F.M."/>
        </authorList>
    </citation>
    <scope>NUCLEOTIDE SEQUENCE</scope>
    <source>
        <strain evidence="1">UP504</strain>
    </source>
</reference>
<dbReference type="Proteomes" id="UP000886523">
    <property type="component" value="Unassembled WGS sequence"/>
</dbReference>
<name>A0A9P6DZM0_9AGAM</name>
<keyword evidence="2" id="KW-1185">Reference proteome</keyword>
<dbReference type="EMBL" id="MU128911">
    <property type="protein sequence ID" value="KAF9520686.1"/>
    <property type="molecule type" value="Genomic_DNA"/>
</dbReference>
<organism evidence="1 2">
    <name type="scientific">Hydnum rufescens UP504</name>
    <dbReference type="NCBI Taxonomy" id="1448309"/>
    <lineage>
        <taxon>Eukaryota</taxon>
        <taxon>Fungi</taxon>
        <taxon>Dikarya</taxon>
        <taxon>Basidiomycota</taxon>
        <taxon>Agaricomycotina</taxon>
        <taxon>Agaricomycetes</taxon>
        <taxon>Cantharellales</taxon>
        <taxon>Hydnaceae</taxon>
        <taxon>Hydnum</taxon>
    </lineage>
</organism>
<gene>
    <name evidence="1" type="ORF">BS47DRAFT_1286838</name>
</gene>
<proteinExistence type="predicted"/>
<dbReference type="AlphaFoldDB" id="A0A9P6DZM0"/>